<feature type="compositionally biased region" description="Polar residues" evidence="1">
    <location>
        <begin position="192"/>
        <end position="208"/>
    </location>
</feature>
<sequence>MSPRRNTRPNIPKSSPDTPHSSRDTTPETTLNNPMRGEGTDQASLSPTGRQIEAPESQTPTVQISDIASQTAIQGAPIRVSLDNYYLSSELVPLLSEPDATSGIRTFKTRTYVELAEGGTVLLGRDAEQNYRARSSTELVASGPRLEQVEGSLLWRQIADQEMTHGSDADPYHRPADDEPSEAAAPKRPRTASEQSETTLQSAPTFQKNWGVDPKFTPSELITIGNVHYKMVTRTEARESPIIYIQSPAHPTYDFDLLDAILRHTPDEQPRGVIQVPPDNHWEIDARLPFKKPLTGYVRNRFPEVTTATLENIARKQFELTNNSPFATAGGLTALRQIFSSWENATHSLHPHWSDPLLMLPILPTSSASKGAARSIALPIPSSTGVLDRLDFDPLRFQRQWLYFMTTYSPVDFKRFMAALLTRNGYTVMEPTSFNSFPALVFQRTEHDYVFFMSLHRTRIPKISLPMYMDPVTAGTRLETQVGEAAAKVVQDAHNANKIIWLKGGTEIRPGIADTIFIIRDDNARL</sequence>
<feature type="region of interest" description="Disordered" evidence="1">
    <location>
        <begin position="165"/>
        <end position="211"/>
    </location>
</feature>
<evidence type="ECO:0000313" key="2">
    <source>
        <dbReference type="EMBL" id="WGO92044.1"/>
    </source>
</evidence>
<protein>
    <submittedName>
        <fullName evidence="2">Uncharacterized protein</fullName>
    </submittedName>
</protein>
<accession>A0ABY8PA08</accession>
<dbReference type="Proteomes" id="UP001227386">
    <property type="component" value="Chromosome"/>
</dbReference>
<reference evidence="2 3" key="1">
    <citation type="journal article" date="2012" name="Appl. Soil Ecol.">
        <title>Isolation and characterization of new plant growth-promoting bacterial endophytes.</title>
        <authorList>
            <person name="Rashid S."/>
            <person name="Charles T.C."/>
            <person name="Glick B.R."/>
        </authorList>
    </citation>
    <scope>NUCLEOTIDE SEQUENCE [LARGE SCALE GENOMIC DNA]</scope>
    <source>
        <strain evidence="2 3">YsS1</strain>
    </source>
</reference>
<dbReference type="RefSeq" id="WP_280944319.1">
    <property type="nucleotide sequence ID" value="NZ_CP123771.1"/>
</dbReference>
<evidence type="ECO:0000256" key="1">
    <source>
        <dbReference type="SAM" id="MobiDB-lite"/>
    </source>
</evidence>
<gene>
    <name evidence="2" type="ORF">QCD61_20355</name>
</gene>
<organism evidence="2 3">
    <name type="scientific">Pseudomonas viciae</name>
    <dbReference type="NCBI Taxonomy" id="2505979"/>
    <lineage>
        <taxon>Bacteria</taxon>
        <taxon>Pseudomonadati</taxon>
        <taxon>Pseudomonadota</taxon>
        <taxon>Gammaproteobacteria</taxon>
        <taxon>Pseudomonadales</taxon>
        <taxon>Pseudomonadaceae</taxon>
        <taxon>Pseudomonas</taxon>
    </lineage>
</organism>
<feature type="region of interest" description="Disordered" evidence="1">
    <location>
        <begin position="1"/>
        <end position="61"/>
    </location>
</feature>
<name>A0ABY8PA08_9PSED</name>
<proteinExistence type="predicted"/>
<evidence type="ECO:0000313" key="3">
    <source>
        <dbReference type="Proteomes" id="UP001227386"/>
    </source>
</evidence>
<feature type="compositionally biased region" description="Basic and acidic residues" evidence="1">
    <location>
        <begin position="165"/>
        <end position="177"/>
    </location>
</feature>
<keyword evidence="3" id="KW-1185">Reference proteome</keyword>
<feature type="compositionally biased region" description="Polar residues" evidence="1">
    <location>
        <begin position="8"/>
        <end position="19"/>
    </location>
</feature>
<dbReference type="EMBL" id="CP123771">
    <property type="protein sequence ID" value="WGO92044.1"/>
    <property type="molecule type" value="Genomic_DNA"/>
</dbReference>